<evidence type="ECO:0000256" key="12">
    <source>
        <dbReference type="ARBA" id="ARBA00025536"/>
    </source>
</evidence>
<dbReference type="EMBL" id="JAVFKY010000003">
    <property type="protein sequence ID" value="KAK5579252.1"/>
    <property type="molecule type" value="Genomic_DNA"/>
</dbReference>
<dbReference type="GO" id="GO:0006891">
    <property type="term" value="P:intra-Golgi vesicle-mediated transport"/>
    <property type="evidence" value="ECO:0007669"/>
    <property type="project" value="TreeGrafter"/>
</dbReference>
<dbReference type="SUPFAM" id="SSF55711">
    <property type="entry name" value="Subdomain of clathrin and coatomer appendage domain"/>
    <property type="match status" value="1"/>
</dbReference>
<evidence type="ECO:0000259" key="17">
    <source>
        <dbReference type="Pfam" id="PF16381"/>
    </source>
</evidence>
<dbReference type="GO" id="GO:0030126">
    <property type="term" value="C:COPI vesicle coat"/>
    <property type="evidence" value="ECO:0007669"/>
    <property type="project" value="InterPro"/>
</dbReference>
<dbReference type="InterPro" id="IPR011989">
    <property type="entry name" value="ARM-like"/>
</dbReference>
<keyword evidence="10 13" id="KW-0472">Membrane</keyword>
<keyword evidence="4 13" id="KW-0813">Transport</keyword>
<dbReference type="FunFam" id="2.60.40.1480:FF:000002">
    <property type="entry name" value="Coatomer subunit gamma"/>
    <property type="match status" value="1"/>
</dbReference>
<comment type="caution">
    <text evidence="18">The sequence shown here is derived from an EMBL/GenBank/DDBJ whole genome shotgun (WGS) entry which is preliminary data.</text>
</comment>
<dbReference type="InterPro" id="IPR013040">
    <property type="entry name" value="Coatomer_gsu_app_Ig-like_dom"/>
</dbReference>
<evidence type="ECO:0000256" key="14">
    <source>
        <dbReference type="SAM" id="MobiDB-lite"/>
    </source>
</evidence>
<feature type="domain" description="Coatomer gamma subunit appendage Ig-like subdomain" evidence="16">
    <location>
        <begin position="627"/>
        <end position="772"/>
    </location>
</feature>
<keyword evidence="9 13" id="KW-0333">Golgi apparatus</keyword>
<evidence type="ECO:0000256" key="11">
    <source>
        <dbReference type="ARBA" id="ARBA00023329"/>
    </source>
</evidence>
<dbReference type="SUPFAM" id="SSF49348">
    <property type="entry name" value="Clathrin adaptor appendage domain"/>
    <property type="match status" value="1"/>
</dbReference>
<evidence type="ECO:0000256" key="2">
    <source>
        <dbReference type="ARBA" id="ARBA00010720"/>
    </source>
</evidence>
<feature type="domain" description="Clathrin/coatomer adaptor adaptin-like N-terminal" evidence="15">
    <location>
        <begin position="25"/>
        <end position="535"/>
    </location>
</feature>
<dbReference type="InterPro" id="IPR017106">
    <property type="entry name" value="Coatomer_gsu"/>
</dbReference>
<comment type="subunit">
    <text evidence="3">Oligomeric complex that consists of at least the alpha, beta, beta', gamma, delta, epsilon and zeta subunits.</text>
</comment>
<gene>
    <name evidence="18" type="ORF">RB653_008933</name>
</gene>
<dbReference type="InterPro" id="IPR012295">
    <property type="entry name" value="TBP_dom_sf"/>
</dbReference>
<keyword evidence="11 13" id="KW-0968">Cytoplasmic vesicle</keyword>
<dbReference type="FunFam" id="1.25.10.10:FF:000382">
    <property type="entry name" value="Coatomer subunit gamma"/>
    <property type="match status" value="1"/>
</dbReference>
<dbReference type="PANTHER" id="PTHR10261">
    <property type="entry name" value="COATOMER SUBUNIT GAMMA"/>
    <property type="match status" value="1"/>
</dbReference>
<dbReference type="SUPFAM" id="SSF48371">
    <property type="entry name" value="ARM repeat"/>
    <property type="match status" value="1"/>
</dbReference>
<dbReference type="Pfam" id="PF01602">
    <property type="entry name" value="Adaptin_N"/>
    <property type="match status" value="1"/>
</dbReference>
<evidence type="ECO:0000256" key="3">
    <source>
        <dbReference type="ARBA" id="ARBA00011775"/>
    </source>
</evidence>
<keyword evidence="5 13" id="KW-0963">Cytoplasm</keyword>
<comment type="subcellular location">
    <subcellularLocation>
        <location evidence="13">Cytoplasm</location>
    </subcellularLocation>
    <subcellularLocation>
        <location evidence="1 13">Golgi apparatus membrane</location>
        <topology evidence="1 13">Peripheral membrane protein</topology>
        <orientation evidence="1 13">Cytoplasmic side</orientation>
    </subcellularLocation>
    <subcellularLocation>
        <location evidence="13">Cytoplasmic vesicle</location>
        <location evidence="13">COPI-coated vesicle membrane</location>
        <topology evidence="13">Peripheral membrane protein</topology>
        <orientation evidence="13">Cytoplasmic side</orientation>
    </subcellularLocation>
</comment>
<dbReference type="InterPro" id="IPR016024">
    <property type="entry name" value="ARM-type_fold"/>
</dbReference>
<dbReference type="Gene3D" id="1.25.10.10">
    <property type="entry name" value="Leucine-rich Repeat Variant"/>
    <property type="match status" value="2"/>
</dbReference>
<dbReference type="PIRSF" id="PIRSF037093">
    <property type="entry name" value="Coatomer_gamma_subunit"/>
    <property type="match status" value="1"/>
</dbReference>
<name>A0AAN7U024_9MYCE</name>
<evidence type="ECO:0000256" key="9">
    <source>
        <dbReference type="ARBA" id="ARBA00023034"/>
    </source>
</evidence>
<dbReference type="GO" id="GO:0006886">
    <property type="term" value="P:intracellular protein transport"/>
    <property type="evidence" value="ECO:0007669"/>
    <property type="project" value="InterPro"/>
</dbReference>
<evidence type="ECO:0000313" key="18">
    <source>
        <dbReference type="EMBL" id="KAK5579252.1"/>
    </source>
</evidence>
<dbReference type="Gene3D" id="2.60.40.1480">
    <property type="entry name" value="Coatomer, gamma subunit, appendage domain"/>
    <property type="match status" value="1"/>
</dbReference>
<evidence type="ECO:0000256" key="6">
    <source>
        <dbReference type="ARBA" id="ARBA00022737"/>
    </source>
</evidence>
<dbReference type="InterPro" id="IPR009028">
    <property type="entry name" value="Coatomer/calthrin_app_sub_C"/>
</dbReference>
<keyword evidence="8 13" id="KW-0653">Protein transport</keyword>
<evidence type="ECO:0000256" key="7">
    <source>
        <dbReference type="ARBA" id="ARBA00022892"/>
    </source>
</evidence>
<dbReference type="AlphaFoldDB" id="A0AAN7U024"/>
<comment type="function">
    <text evidence="12 13">The coatomer is a cytosolic protein complex that binds to dilysine motifs and reversibly associates with Golgi non-clathrin-coated vesicles, which further mediate biosynthetic protein transport from the ER, via the Golgi up to the trans Golgi network. Coatomer complex is required for budding from Golgi membranes, and is essential for the retrograde Golgi-to-ER transport of dilysine-tagged proteins.</text>
</comment>
<accession>A0AAN7U024</accession>
<feature type="domain" description="Coatomer subunit gamma C-terminal" evidence="17">
    <location>
        <begin position="776"/>
        <end position="889"/>
    </location>
</feature>
<keyword evidence="19" id="KW-1185">Reference proteome</keyword>
<evidence type="ECO:0000256" key="13">
    <source>
        <dbReference type="PIRNR" id="PIRNR037093"/>
    </source>
</evidence>
<keyword evidence="6" id="KW-0677">Repeat</keyword>
<sequence>MGRILQKKDDDESDFLFENLDKGQVIQEKRAFNESPVHPRKCSLVISQFLYLLSRGDSFTKTEATDIFFAATKLFQSKDIPLRRLMYLLLKELSTISQDAIIVISSLTKDMSHKIELYRANAIRILCKITDSSILPQIERYFKQSIVEKDPHVSSAALVSSIHLLKVCPEIVKRWANEVQEAISNKSNMVQYHALALLHRIKQHDRLAVSKLVSNLIKNSLRSPYAQSYLIRCCVEVIEETNTEDRIFREYIESCLRSKNEMLAYEAARSICTFKNVSNKEINSAVGVLQNFLNSTKPTLRFAAVRTLNKLAQTNPTAVIPCNLDMENLITDTNRSIATLAITTLLKVGNESNVERLIKQIANFLGDINDEFKIVVVDAITSLSQKFPKKYKHLIIFLNKILRDEGTLQLKQATLDAILTVVNNIPESKEIALTELCDYIEDCDFPDLSVQILHLIGQEGPLTSSPAQYMRYIYNRVLLDGGIIRAAAVTSIAKFGLLYEPMKEKVVILLQRCLLDEDDEVRDRATLYLKLFKENDTRYLNKVLMDDVPVPLNNLQKSLEAYLHQGDFSEPFDIASVSTVAETYQSPLLGDGKSPFSTGASKKGDSVTGTPKASNTATEESSGPESFVSKLSQIPQFSTFGKLLKSSEYIELTETETEYVVNCVKHIYREHIVFQFNCTNTLNEQQLSNVSVKMVPSDVKLLKYECSIPIDVLPYGEPQQCYVAIRYNPVNGYPLCSLSNNLKFKVKEVDPSTGELDEPGYDDQYSLERMEIVPKDFLNRAFVGNFSEDWKKMSEDTQLVQTFSLVGVKSIDEAVKQIIKTLGMAPAEKSEVVAPKSVKHILYLTGKSLNNQLIYVRARMKLDQSQTNTDVELTVKSDDESLNDFVISAFVEK</sequence>
<evidence type="ECO:0000256" key="5">
    <source>
        <dbReference type="ARBA" id="ARBA00022490"/>
    </source>
</evidence>
<protein>
    <recommendedName>
        <fullName evidence="13">Coatomer subunit gamma</fullName>
    </recommendedName>
</protein>
<organism evidence="18 19">
    <name type="scientific">Dictyostelium firmibasis</name>
    <dbReference type="NCBI Taxonomy" id="79012"/>
    <lineage>
        <taxon>Eukaryota</taxon>
        <taxon>Amoebozoa</taxon>
        <taxon>Evosea</taxon>
        <taxon>Eumycetozoa</taxon>
        <taxon>Dictyostelia</taxon>
        <taxon>Dictyosteliales</taxon>
        <taxon>Dictyosteliaceae</taxon>
        <taxon>Dictyostelium</taxon>
    </lineage>
</organism>
<dbReference type="Pfam" id="PF08752">
    <property type="entry name" value="COP-gamma_platf"/>
    <property type="match status" value="1"/>
</dbReference>
<dbReference type="GO" id="GO:0006888">
    <property type="term" value="P:endoplasmic reticulum to Golgi vesicle-mediated transport"/>
    <property type="evidence" value="ECO:0007669"/>
    <property type="project" value="TreeGrafter"/>
</dbReference>
<evidence type="ECO:0000256" key="4">
    <source>
        <dbReference type="ARBA" id="ARBA00022448"/>
    </source>
</evidence>
<dbReference type="Pfam" id="PF16381">
    <property type="entry name" value="Coatomer_g_Cpla"/>
    <property type="match status" value="1"/>
</dbReference>
<evidence type="ECO:0000259" key="15">
    <source>
        <dbReference type="Pfam" id="PF01602"/>
    </source>
</evidence>
<comment type="similarity">
    <text evidence="2 13">Belongs to the COPG family.</text>
</comment>
<keyword evidence="7 13" id="KW-0931">ER-Golgi transport</keyword>
<reference evidence="18 19" key="1">
    <citation type="submission" date="2023-11" db="EMBL/GenBank/DDBJ databases">
        <title>Dfirmibasis_genome.</title>
        <authorList>
            <person name="Edelbroek B."/>
            <person name="Kjellin J."/>
            <person name="Jerlstrom-Hultqvist J."/>
            <person name="Soderbom F."/>
        </authorList>
    </citation>
    <scope>NUCLEOTIDE SEQUENCE [LARGE SCALE GENOMIC DNA]</scope>
    <source>
        <strain evidence="18 19">TNS-C-14</strain>
    </source>
</reference>
<proteinExistence type="inferred from homology"/>
<dbReference type="PANTHER" id="PTHR10261:SF0">
    <property type="entry name" value="COATOMER SUBUNIT GAMMA-2"/>
    <property type="match status" value="1"/>
</dbReference>
<dbReference type="InterPro" id="IPR032154">
    <property type="entry name" value="Coatomer_g_Cpla"/>
</dbReference>
<dbReference type="FunFam" id="3.30.310.10:FF:000011">
    <property type="entry name" value="Coatomer subunit gamma"/>
    <property type="match status" value="1"/>
</dbReference>
<evidence type="ECO:0000259" key="16">
    <source>
        <dbReference type="Pfam" id="PF08752"/>
    </source>
</evidence>
<dbReference type="InterPro" id="IPR037067">
    <property type="entry name" value="Coatomer_gsu_app_sf"/>
</dbReference>
<evidence type="ECO:0000256" key="1">
    <source>
        <dbReference type="ARBA" id="ARBA00004255"/>
    </source>
</evidence>
<dbReference type="InterPro" id="IPR013041">
    <property type="entry name" value="Clathrin_app_Ig-like_sf"/>
</dbReference>
<dbReference type="GO" id="GO:0005793">
    <property type="term" value="C:endoplasmic reticulum-Golgi intermediate compartment"/>
    <property type="evidence" value="ECO:0007669"/>
    <property type="project" value="TreeGrafter"/>
</dbReference>
<dbReference type="Gene3D" id="3.30.310.10">
    <property type="entry name" value="TATA-Binding Protein"/>
    <property type="match status" value="1"/>
</dbReference>
<dbReference type="FunFam" id="1.25.10.10:FF:000071">
    <property type="entry name" value="Coatomer subunit gamma"/>
    <property type="match status" value="1"/>
</dbReference>
<dbReference type="GO" id="GO:0005198">
    <property type="term" value="F:structural molecule activity"/>
    <property type="evidence" value="ECO:0007669"/>
    <property type="project" value="InterPro"/>
</dbReference>
<evidence type="ECO:0000256" key="8">
    <source>
        <dbReference type="ARBA" id="ARBA00022927"/>
    </source>
</evidence>
<evidence type="ECO:0000313" key="19">
    <source>
        <dbReference type="Proteomes" id="UP001344447"/>
    </source>
</evidence>
<feature type="compositionally biased region" description="Polar residues" evidence="14">
    <location>
        <begin position="607"/>
        <end position="626"/>
    </location>
</feature>
<dbReference type="Proteomes" id="UP001344447">
    <property type="component" value="Unassembled WGS sequence"/>
</dbReference>
<dbReference type="GO" id="GO:0005783">
    <property type="term" value="C:endoplasmic reticulum"/>
    <property type="evidence" value="ECO:0007669"/>
    <property type="project" value="TreeGrafter"/>
</dbReference>
<evidence type="ECO:0000256" key="10">
    <source>
        <dbReference type="ARBA" id="ARBA00023136"/>
    </source>
</evidence>
<feature type="region of interest" description="Disordered" evidence="14">
    <location>
        <begin position="591"/>
        <end position="626"/>
    </location>
</feature>
<dbReference type="GO" id="GO:0009306">
    <property type="term" value="P:protein secretion"/>
    <property type="evidence" value="ECO:0007669"/>
    <property type="project" value="TreeGrafter"/>
</dbReference>
<dbReference type="InterPro" id="IPR002553">
    <property type="entry name" value="Clathrin/coatomer_adapt-like_N"/>
</dbReference>
<dbReference type="GO" id="GO:0000139">
    <property type="term" value="C:Golgi membrane"/>
    <property type="evidence" value="ECO:0007669"/>
    <property type="project" value="UniProtKB-SubCell"/>
</dbReference>